<feature type="non-terminal residue" evidence="2">
    <location>
        <position position="1"/>
    </location>
</feature>
<dbReference type="EMBL" id="CH927363">
    <property type="protein sequence ID" value="EDV90337.1"/>
    <property type="molecule type" value="Genomic_DNA"/>
</dbReference>
<organism evidence="3">
    <name type="scientific">Drosophila grimshawi</name>
    <name type="common">Hawaiian fruit fly</name>
    <name type="synonym">Idiomyia grimshawi</name>
    <dbReference type="NCBI Taxonomy" id="7222"/>
    <lineage>
        <taxon>Eukaryota</taxon>
        <taxon>Metazoa</taxon>
        <taxon>Ecdysozoa</taxon>
        <taxon>Arthropoda</taxon>
        <taxon>Hexapoda</taxon>
        <taxon>Insecta</taxon>
        <taxon>Pterygota</taxon>
        <taxon>Neoptera</taxon>
        <taxon>Endopterygota</taxon>
        <taxon>Diptera</taxon>
        <taxon>Brachycera</taxon>
        <taxon>Muscomorpha</taxon>
        <taxon>Ephydroidea</taxon>
        <taxon>Drosophilidae</taxon>
        <taxon>Drosophila</taxon>
        <taxon>Hawaiian Drosophila</taxon>
    </lineage>
</organism>
<feature type="compositionally biased region" description="Acidic residues" evidence="1">
    <location>
        <begin position="1"/>
        <end position="35"/>
    </location>
</feature>
<protein>
    <submittedName>
        <fullName evidence="2">GH23631</fullName>
    </submittedName>
</protein>
<evidence type="ECO:0000313" key="3">
    <source>
        <dbReference type="Proteomes" id="UP000001070"/>
    </source>
</evidence>
<reference evidence="2 3" key="1">
    <citation type="journal article" date="2007" name="Nature">
        <title>Evolution of genes and genomes on the Drosophila phylogeny.</title>
        <authorList>
            <consortium name="Drosophila 12 Genomes Consortium"/>
            <person name="Clark A.G."/>
            <person name="Eisen M.B."/>
            <person name="Smith D.R."/>
            <person name="Bergman C.M."/>
            <person name="Oliver B."/>
            <person name="Markow T.A."/>
            <person name="Kaufman T.C."/>
            <person name="Kellis M."/>
            <person name="Gelbart W."/>
            <person name="Iyer V.N."/>
            <person name="Pollard D.A."/>
            <person name="Sackton T.B."/>
            <person name="Larracuente A.M."/>
            <person name="Singh N.D."/>
            <person name="Abad J.P."/>
            <person name="Abt D.N."/>
            <person name="Adryan B."/>
            <person name="Aguade M."/>
            <person name="Akashi H."/>
            <person name="Anderson W.W."/>
            <person name="Aquadro C.F."/>
            <person name="Ardell D.H."/>
            <person name="Arguello R."/>
            <person name="Artieri C.G."/>
            <person name="Barbash D.A."/>
            <person name="Barker D."/>
            <person name="Barsanti P."/>
            <person name="Batterham P."/>
            <person name="Batzoglou S."/>
            <person name="Begun D."/>
            <person name="Bhutkar A."/>
            <person name="Blanco E."/>
            <person name="Bosak S.A."/>
            <person name="Bradley R.K."/>
            <person name="Brand A.D."/>
            <person name="Brent M.R."/>
            <person name="Brooks A.N."/>
            <person name="Brown R.H."/>
            <person name="Butlin R.K."/>
            <person name="Caggese C."/>
            <person name="Calvi B.R."/>
            <person name="Bernardo de Carvalho A."/>
            <person name="Caspi A."/>
            <person name="Castrezana S."/>
            <person name="Celniker S.E."/>
            <person name="Chang J.L."/>
            <person name="Chapple C."/>
            <person name="Chatterji S."/>
            <person name="Chinwalla A."/>
            <person name="Civetta A."/>
            <person name="Clifton S.W."/>
            <person name="Comeron J.M."/>
            <person name="Costello J.C."/>
            <person name="Coyne J.A."/>
            <person name="Daub J."/>
            <person name="David R.G."/>
            <person name="Delcher A.L."/>
            <person name="Delehaunty K."/>
            <person name="Do C.B."/>
            <person name="Ebling H."/>
            <person name="Edwards K."/>
            <person name="Eickbush T."/>
            <person name="Evans J.D."/>
            <person name="Filipski A."/>
            <person name="Findeiss S."/>
            <person name="Freyhult E."/>
            <person name="Fulton L."/>
            <person name="Fulton R."/>
            <person name="Garcia A.C."/>
            <person name="Gardiner A."/>
            <person name="Garfield D.A."/>
            <person name="Garvin B.E."/>
            <person name="Gibson G."/>
            <person name="Gilbert D."/>
            <person name="Gnerre S."/>
            <person name="Godfrey J."/>
            <person name="Good R."/>
            <person name="Gotea V."/>
            <person name="Gravely B."/>
            <person name="Greenberg A.J."/>
            <person name="Griffiths-Jones S."/>
            <person name="Gross S."/>
            <person name="Guigo R."/>
            <person name="Gustafson E.A."/>
            <person name="Haerty W."/>
            <person name="Hahn M.W."/>
            <person name="Halligan D.L."/>
            <person name="Halpern A.L."/>
            <person name="Halter G.M."/>
            <person name="Han M.V."/>
            <person name="Heger A."/>
            <person name="Hillier L."/>
            <person name="Hinrichs A.S."/>
            <person name="Holmes I."/>
            <person name="Hoskins R.A."/>
            <person name="Hubisz M.J."/>
            <person name="Hultmark D."/>
            <person name="Huntley M.A."/>
            <person name="Jaffe D.B."/>
            <person name="Jagadeeshan S."/>
            <person name="Jeck W.R."/>
            <person name="Johnson J."/>
            <person name="Jones C.D."/>
            <person name="Jordan W.C."/>
            <person name="Karpen G.H."/>
            <person name="Kataoka E."/>
            <person name="Keightley P.D."/>
            <person name="Kheradpour P."/>
            <person name="Kirkness E.F."/>
            <person name="Koerich L.B."/>
            <person name="Kristiansen K."/>
            <person name="Kudrna D."/>
            <person name="Kulathinal R.J."/>
            <person name="Kumar S."/>
            <person name="Kwok R."/>
            <person name="Lander E."/>
            <person name="Langley C.H."/>
            <person name="Lapoint R."/>
            <person name="Lazzaro B.P."/>
            <person name="Lee S.J."/>
            <person name="Levesque L."/>
            <person name="Li R."/>
            <person name="Lin C.F."/>
            <person name="Lin M.F."/>
            <person name="Lindblad-Toh K."/>
            <person name="Llopart A."/>
            <person name="Long M."/>
            <person name="Low L."/>
            <person name="Lozovsky E."/>
            <person name="Lu J."/>
            <person name="Luo M."/>
            <person name="Machado C.A."/>
            <person name="Makalowski W."/>
            <person name="Marzo M."/>
            <person name="Matsuda M."/>
            <person name="Matzkin L."/>
            <person name="McAllister B."/>
            <person name="McBride C.S."/>
            <person name="McKernan B."/>
            <person name="McKernan K."/>
            <person name="Mendez-Lago M."/>
            <person name="Minx P."/>
            <person name="Mollenhauer M.U."/>
            <person name="Montooth K."/>
            <person name="Mount S.M."/>
            <person name="Mu X."/>
            <person name="Myers E."/>
            <person name="Negre B."/>
            <person name="Newfeld S."/>
            <person name="Nielsen R."/>
            <person name="Noor M.A."/>
            <person name="O'Grady P."/>
            <person name="Pachter L."/>
            <person name="Papaceit M."/>
            <person name="Parisi M.J."/>
            <person name="Parisi M."/>
            <person name="Parts L."/>
            <person name="Pedersen J.S."/>
            <person name="Pesole G."/>
            <person name="Phillippy A.M."/>
            <person name="Ponting C.P."/>
            <person name="Pop M."/>
            <person name="Porcelli D."/>
            <person name="Powell J.R."/>
            <person name="Prohaska S."/>
            <person name="Pruitt K."/>
            <person name="Puig M."/>
            <person name="Quesneville H."/>
            <person name="Ram K.R."/>
            <person name="Rand D."/>
            <person name="Rasmussen M.D."/>
            <person name="Reed L.K."/>
            <person name="Reenan R."/>
            <person name="Reily A."/>
            <person name="Remington K.A."/>
            <person name="Rieger T.T."/>
            <person name="Ritchie M.G."/>
            <person name="Robin C."/>
            <person name="Rogers Y.H."/>
            <person name="Rohde C."/>
            <person name="Rozas J."/>
            <person name="Rubenfield M.J."/>
            <person name="Ruiz A."/>
            <person name="Russo S."/>
            <person name="Salzberg S.L."/>
            <person name="Sanchez-Gracia A."/>
            <person name="Saranga D.J."/>
            <person name="Sato H."/>
            <person name="Schaeffer S.W."/>
            <person name="Schatz M.C."/>
            <person name="Schlenke T."/>
            <person name="Schwartz R."/>
            <person name="Segarra C."/>
            <person name="Singh R.S."/>
            <person name="Sirot L."/>
            <person name="Sirota M."/>
            <person name="Sisneros N.B."/>
            <person name="Smith C.D."/>
            <person name="Smith T.F."/>
            <person name="Spieth J."/>
            <person name="Stage D.E."/>
            <person name="Stark A."/>
            <person name="Stephan W."/>
            <person name="Strausberg R.L."/>
            <person name="Strempel S."/>
            <person name="Sturgill D."/>
            <person name="Sutton G."/>
            <person name="Sutton G.G."/>
            <person name="Tao W."/>
            <person name="Teichmann S."/>
            <person name="Tobari Y.N."/>
            <person name="Tomimura Y."/>
            <person name="Tsolas J.M."/>
            <person name="Valente V.L."/>
            <person name="Venter E."/>
            <person name="Venter J.C."/>
            <person name="Vicario S."/>
            <person name="Vieira F.G."/>
            <person name="Vilella A.J."/>
            <person name="Villasante A."/>
            <person name="Walenz B."/>
            <person name="Wang J."/>
            <person name="Wasserman M."/>
            <person name="Watts T."/>
            <person name="Wilson D."/>
            <person name="Wilson R.K."/>
            <person name="Wing R.A."/>
            <person name="Wolfner M.F."/>
            <person name="Wong A."/>
            <person name="Wong G.K."/>
            <person name="Wu C.I."/>
            <person name="Wu G."/>
            <person name="Yamamoto D."/>
            <person name="Yang H.P."/>
            <person name="Yang S.P."/>
            <person name="Yorke J.A."/>
            <person name="Yoshida K."/>
            <person name="Zdobnov E."/>
            <person name="Zhang P."/>
            <person name="Zhang Y."/>
            <person name="Zimin A.V."/>
            <person name="Baldwin J."/>
            <person name="Abdouelleil A."/>
            <person name="Abdulkadir J."/>
            <person name="Abebe A."/>
            <person name="Abera B."/>
            <person name="Abreu J."/>
            <person name="Acer S.C."/>
            <person name="Aftuck L."/>
            <person name="Alexander A."/>
            <person name="An P."/>
            <person name="Anderson E."/>
            <person name="Anderson S."/>
            <person name="Arachi H."/>
            <person name="Azer M."/>
            <person name="Bachantsang P."/>
            <person name="Barry A."/>
            <person name="Bayul T."/>
            <person name="Berlin A."/>
            <person name="Bessette D."/>
            <person name="Bloom T."/>
            <person name="Blye J."/>
            <person name="Boguslavskiy L."/>
            <person name="Bonnet C."/>
            <person name="Boukhgalter B."/>
            <person name="Bourzgui I."/>
            <person name="Brown A."/>
            <person name="Cahill P."/>
            <person name="Channer S."/>
            <person name="Cheshatsang Y."/>
            <person name="Chuda L."/>
            <person name="Citroen M."/>
            <person name="Collymore A."/>
            <person name="Cooke P."/>
            <person name="Costello M."/>
            <person name="D'Aco K."/>
            <person name="Daza R."/>
            <person name="De Haan G."/>
            <person name="DeGray S."/>
            <person name="DeMaso C."/>
            <person name="Dhargay N."/>
            <person name="Dooley K."/>
            <person name="Dooley E."/>
            <person name="Doricent M."/>
            <person name="Dorje P."/>
            <person name="Dorjee K."/>
            <person name="Dupes A."/>
            <person name="Elong R."/>
            <person name="Falk J."/>
            <person name="Farina A."/>
            <person name="Faro S."/>
            <person name="Ferguson D."/>
            <person name="Fisher S."/>
            <person name="Foley C.D."/>
            <person name="Franke A."/>
            <person name="Friedrich D."/>
            <person name="Gadbois L."/>
            <person name="Gearin G."/>
            <person name="Gearin C.R."/>
            <person name="Giannoukos G."/>
            <person name="Goode T."/>
            <person name="Graham J."/>
            <person name="Grandbois E."/>
            <person name="Grewal S."/>
            <person name="Gyaltsen K."/>
            <person name="Hafez N."/>
            <person name="Hagos B."/>
            <person name="Hall J."/>
            <person name="Henson C."/>
            <person name="Hollinger A."/>
            <person name="Honan T."/>
            <person name="Huard M.D."/>
            <person name="Hughes L."/>
            <person name="Hurhula B."/>
            <person name="Husby M.E."/>
            <person name="Kamat A."/>
            <person name="Kanga B."/>
            <person name="Kashin S."/>
            <person name="Khazanovich D."/>
            <person name="Kisner P."/>
            <person name="Lance K."/>
            <person name="Lara M."/>
            <person name="Lee W."/>
            <person name="Lennon N."/>
            <person name="Letendre F."/>
            <person name="LeVine R."/>
            <person name="Lipovsky A."/>
            <person name="Liu X."/>
            <person name="Liu J."/>
            <person name="Liu S."/>
            <person name="Lokyitsang T."/>
            <person name="Lokyitsang Y."/>
            <person name="Lubonja R."/>
            <person name="Lui A."/>
            <person name="MacDonald P."/>
            <person name="Magnisalis V."/>
            <person name="Maru K."/>
            <person name="Matthews C."/>
            <person name="McCusker W."/>
            <person name="McDonough S."/>
            <person name="Mehta T."/>
            <person name="Meldrim J."/>
            <person name="Meneus L."/>
            <person name="Mihai O."/>
            <person name="Mihalev A."/>
            <person name="Mihova T."/>
            <person name="Mittelman R."/>
            <person name="Mlenga V."/>
            <person name="Montmayeur A."/>
            <person name="Mulrain L."/>
            <person name="Navidi A."/>
            <person name="Naylor J."/>
            <person name="Negash T."/>
            <person name="Nguyen T."/>
            <person name="Nguyen N."/>
            <person name="Nicol R."/>
            <person name="Norbu C."/>
            <person name="Norbu N."/>
            <person name="Novod N."/>
            <person name="O'Neill B."/>
            <person name="Osman S."/>
            <person name="Markiewicz E."/>
            <person name="Oyono O.L."/>
            <person name="Patti C."/>
            <person name="Phunkhang P."/>
            <person name="Pierre F."/>
            <person name="Priest M."/>
            <person name="Raghuraman S."/>
            <person name="Rege F."/>
            <person name="Reyes R."/>
            <person name="Rise C."/>
            <person name="Rogov P."/>
            <person name="Ross K."/>
            <person name="Ryan E."/>
            <person name="Settipalli S."/>
            <person name="Shea T."/>
            <person name="Sherpa N."/>
            <person name="Shi L."/>
            <person name="Shih D."/>
            <person name="Sparrow T."/>
            <person name="Spaulding J."/>
            <person name="Stalker J."/>
            <person name="Stange-Thomann N."/>
            <person name="Stavropoulos S."/>
            <person name="Stone C."/>
            <person name="Strader C."/>
            <person name="Tesfaye S."/>
            <person name="Thomson T."/>
            <person name="Thoulutsang Y."/>
            <person name="Thoulutsang D."/>
            <person name="Topham K."/>
            <person name="Topping I."/>
            <person name="Tsamla T."/>
            <person name="Vassiliev H."/>
            <person name="Vo A."/>
            <person name="Wangchuk T."/>
            <person name="Wangdi T."/>
            <person name="Weiand M."/>
            <person name="Wilkinson J."/>
            <person name="Wilson A."/>
            <person name="Yadav S."/>
            <person name="Young G."/>
            <person name="Yu Q."/>
            <person name="Zembek L."/>
            <person name="Zhong D."/>
            <person name="Zimmer A."/>
            <person name="Zwirko Z."/>
            <person name="Jaffe D.B."/>
            <person name="Alvarez P."/>
            <person name="Brockman W."/>
            <person name="Butler J."/>
            <person name="Chin C."/>
            <person name="Gnerre S."/>
            <person name="Grabherr M."/>
            <person name="Kleber M."/>
            <person name="Mauceli E."/>
            <person name="MacCallum I."/>
        </authorList>
    </citation>
    <scope>NUCLEOTIDE SEQUENCE [LARGE SCALE GENOMIC DNA]</scope>
    <source>
        <strain evidence="3">Tucson 15287-2541.00</strain>
    </source>
</reference>
<gene>
    <name evidence="2" type="primary">Dgri\GH23631</name>
    <name evidence="2" type="ORF">Dgri_GH23631</name>
</gene>
<dbReference type="PhylomeDB" id="B4K407"/>
<evidence type="ECO:0000313" key="2">
    <source>
        <dbReference type="EMBL" id="EDV90337.1"/>
    </source>
</evidence>
<name>B4K407_DROGR</name>
<dbReference type="InParanoid" id="B4K407"/>
<feature type="region of interest" description="Disordered" evidence="1">
    <location>
        <begin position="197"/>
        <end position="217"/>
    </location>
</feature>
<dbReference type="Proteomes" id="UP000001070">
    <property type="component" value="Unassembled WGS sequence"/>
</dbReference>
<proteinExistence type="predicted"/>
<evidence type="ECO:0000256" key="1">
    <source>
        <dbReference type="SAM" id="MobiDB-lite"/>
    </source>
</evidence>
<dbReference type="HOGENOM" id="CLU_1275038_0_0_1"/>
<feature type="compositionally biased region" description="Gly residues" evidence="1">
    <location>
        <begin position="97"/>
        <end position="114"/>
    </location>
</feature>
<accession>B4K407</accession>
<sequence>STDSIEPDETEESEGPGTLDEEEPMLISSEDEKDTGEERRSSTSPVSPDDEETMPWPPETPDPEVIVISDEEEEEAQGQGERPQIPPPTRGPSPGVCLGGGGRGATHLAAGGGTPTRRHQPPAATTEPNTARRKITTTPAAGVETPIPAPGVVPRGGTPTHPTDAPATKLGSGRRGWMAGAATAGLAHLASRRWPMPSLDQADGRPESCGRRSTAIV</sequence>
<feature type="region of interest" description="Disordered" evidence="1">
    <location>
        <begin position="1"/>
        <end position="174"/>
    </location>
</feature>
<keyword evidence="3" id="KW-1185">Reference proteome</keyword>
<dbReference type="AlphaFoldDB" id="B4K407"/>